<dbReference type="RefSeq" id="YP_010097648.1">
    <property type="nucleotide sequence ID" value="NC_055760.1"/>
</dbReference>
<feature type="region of interest" description="Disordered" evidence="1">
    <location>
        <begin position="253"/>
        <end position="274"/>
    </location>
</feature>
<evidence type="ECO:0000256" key="1">
    <source>
        <dbReference type="SAM" id="MobiDB-lite"/>
    </source>
</evidence>
<protein>
    <submittedName>
        <fullName evidence="2">Collagen triple helix repeat protein</fullName>
    </submittedName>
</protein>
<dbReference type="PANTHER" id="PTHR24637">
    <property type="entry name" value="COLLAGEN"/>
    <property type="match status" value="1"/>
</dbReference>
<feature type="compositionally biased region" description="Low complexity" evidence="1">
    <location>
        <begin position="253"/>
        <end position="268"/>
    </location>
</feature>
<proteinExistence type="predicted"/>
<feature type="region of interest" description="Disordered" evidence="1">
    <location>
        <begin position="141"/>
        <end position="175"/>
    </location>
</feature>
<feature type="compositionally biased region" description="Low complexity" evidence="1">
    <location>
        <begin position="141"/>
        <end position="158"/>
    </location>
</feature>
<evidence type="ECO:0000313" key="2">
    <source>
        <dbReference type="EMBL" id="AXH74550.1"/>
    </source>
</evidence>
<keyword evidence="3" id="KW-1185">Reference proteome</keyword>
<evidence type="ECO:0000313" key="3">
    <source>
        <dbReference type="Proteomes" id="UP000257554"/>
    </source>
</evidence>
<dbReference type="Gene3D" id="1.20.5.320">
    <property type="entry name" value="6-Phosphogluconate Dehydrogenase, domain 3"/>
    <property type="match status" value="2"/>
</dbReference>
<reference evidence="2 3" key="1">
    <citation type="submission" date="2018-07" db="EMBL/GenBank/DDBJ databases">
        <title>Uncovering a Universe of Circular DNA Viruses in Animal Metagenomes.</title>
        <authorList>
            <person name="Tisza M."/>
            <person name="Buck C."/>
            <person name="Pastrana D."/>
            <person name="Welch N."/>
            <person name="Peretti A."/>
        </authorList>
    </citation>
    <scope>NUCLEOTIDE SEQUENCE [LARGE SCALE GENOMIC DNA]</scope>
    <source>
        <strain evidence="2">Ctbg_1</strain>
    </source>
</reference>
<sequence>MKGSQLFVNGCIDRNYLSVEDNHFYLKTLATRDETLAQVPYNYRHKGLWVTYIDKETKEAVTLIYDNDCIENTAWTNIDNWKNVSDIIGSGDGNGGGNNGGEIVNLPLSLRASAKEGNEAGATVTKVSDSNEFELAFTIPRGAAGPQGPQGIQGPQGEPGRDGRDGTDGKDGEALPGLRYEHRFALSSKTSAPIIDVKSRIPGNNWLTTYPTITNKNTQGIWITSAQINADDTLASDWTPPILYISYGIDGTDGAQGPAGPQGPAGEDGQPGKDASDYYIGDDFCWWINGETTGKPAYGEGVSTGTPPEIPDFYSYVYYRGASKPASLNNNGTDYKTIDDILRNTAWEDFPVGDGPWWQTTLLIDGTLRTILKISDPLPFNQEGEAGSDGIWTKMMFMWYFVGTGYSKINWDAWHTANKGNANPNTAQTSFEVNPGKCPGAEKDYQYMMISAQFKTIDGVQTMMSDWSYPVNIKGEQGVAGPAGQRGPILYPAGQFAENTTYTRTEDSAPYVYYNGLWYWLSTLGEWKSTNATTKNPSNSAEWSKFSQFEAIFAKIGIIGNGLIGQAVFNGNWMFSQRGIDVDGNASSAYNNFNPDNPYFPTNTFRPSYALNFKTGQIYFNKGDGVLDDHGITFSRNGYTMNIDDERIEAYADDGSYSFRIDKIGVAINNGNTKDAISLRPNGIYFYENLNKLTNNITPNGGIINNLTIRNFKRTLAQSMETDGYNGVLNGCLITNGGTYRLPALTGDETLDIIVNAPTGFETDVLFIKDSNTGFFFTSKNVNDIYTTKQTNEYLLGVNKQNQENWGLYYIIGRNVGTNMTEYTIHKIA</sequence>
<organism evidence="2 3">
    <name type="scientific">crAssphage sp. isolate ctbg_1</name>
    <dbReference type="NCBI Taxonomy" id="2989854"/>
    <lineage>
        <taxon>Viruses</taxon>
        <taxon>Duplodnaviria</taxon>
        <taxon>Heunggongvirae</taxon>
        <taxon>Uroviricota</taxon>
        <taxon>Caudoviricetes</taxon>
        <taxon>Crassvirales</taxon>
        <taxon>Intestiviridae</taxon>
        <taxon>Crudevirinae</taxon>
        <taxon>Whopevirus</taxon>
        <taxon>Whopevirus animalis</taxon>
    </lineage>
</organism>
<name>A0A345MT50_9CAUD</name>
<dbReference type="EMBL" id="MH616963">
    <property type="protein sequence ID" value="AXH74550.1"/>
    <property type="molecule type" value="Genomic_DNA"/>
</dbReference>
<feature type="compositionally biased region" description="Basic and acidic residues" evidence="1">
    <location>
        <begin position="159"/>
        <end position="175"/>
    </location>
</feature>
<dbReference type="GeneID" id="76971860"/>
<dbReference type="Proteomes" id="UP000257554">
    <property type="component" value="Segment"/>
</dbReference>
<accession>A0A345MT50</accession>
<keyword evidence="2" id="KW-0176">Collagen</keyword>